<organism evidence="5 6">
    <name type="scientific">Lymnaea stagnalis</name>
    <name type="common">Great pond snail</name>
    <name type="synonym">Helix stagnalis</name>
    <dbReference type="NCBI Taxonomy" id="6523"/>
    <lineage>
        <taxon>Eukaryota</taxon>
        <taxon>Metazoa</taxon>
        <taxon>Spiralia</taxon>
        <taxon>Lophotrochozoa</taxon>
        <taxon>Mollusca</taxon>
        <taxon>Gastropoda</taxon>
        <taxon>Heterobranchia</taxon>
        <taxon>Euthyneura</taxon>
        <taxon>Panpulmonata</taxon>
        <taxon>Hygrophila</taxon>
        <taxon>Lymnaeoidea</taxon>
        <taxon>Lymnaeidae</taxon>
        <taxon>Lymnaea</taxon>
    </lineage>
</organism>
<feature type="domain" description="RNA helicase aquarius insertion" evidence="4">
    <location>
        <begin position="715"/>
        <end position="798"/>
    </location>
</feature>
<evidence type="ECO:0000313" key="5">
    <source>
        <dbReference type="EMBL" id="CAL1539785.1"/>
    </source>
</evidence>
<accession>A0AAV2I1S3</accession>
<dbReference type="AlphaFoldDB" id="A0AAV2I1S3"/>
<evidence type="ECO:0000259" key="4">
    <source>
        <dbReference type="Pfam" id="PF21144"/>
    </source>
</evidence>
<dbReference type="Pfam" id="PF21144">
    <property type="entry name" value="Aquarius_N_3rd"/>
    <property type="match status" value="1"/>
</dbReference>
<name>A0AAV2I1S3_LYMST</name>
<dbReference type="Proteomes" id="UP001497497">
    <property type="component" value="Unassembled WGS sequence"/>
</dbReference>
<dbReference type="InterPro" id="IPR048967">
    <property type="entry name" value="Aquarius_insert"/>
</dbReference>
<evidence type="ECO:0000259" key="2">
    <source>
        <dbReference type="Pfam" id="PF16399"/>
    </source>
</evidence>
<comment type="caution">
    <text evidence="5">The sequence shown here is derived from an EMBL/GenBank/DDBJ whole genome shotgun (WGS) entry which is preliminary data.</text>
</comment>
<keyword evidence="6" id="KW-1185">Reference proteome</keyword>
<dbReference type="EMBL" id="CAXITT010000355">
    <property type="protein sequence ID" value="CAL1539785.1"/>
    <property type="molecule type" value="Genomic_DNA"/>
</dbReference>
<feature type="domain" description="RNA helicase aquarius beta-barrel" evidence="3">
    <location>
        <begin position="502"/>
        <end position="667"/>
    </location>
</feature>
<evidence type="ECO:0000256" key="1">
    <source>
        <dbReference type="SAM" id="MobiDB-lite"/>
    </source>
</evidence>
<reference evidence="5 6" key="1">
    <citation type="submission" date="2024-04" db="EMBL/GenBank/DDBJ databases">
        <authorList>
            <consortium name="Genoscope - CEA"/>
            <person name="William W."/>
        </authorList>
    </citation>
    <scope>NUCLEOTIDE SEQUENCE [LARGE SCALE GENOMIC DNA]</scope>
</reference>
<dbReference type="Pfam" id="PF21143">
    <property type="entry name" value="Aquarius_N_2nd"/>
    <property type="match status" value="1"/>
</dbReference>
<proteinExistence type="predicted"/>
<dbReference type="Pfam" id="PF16399">
    <property type="entry name" value="Aquarius_N_1st"/>
    <property type="match status" value="1"/>
</dbReference>
<dbReference type="InterPro" id="IPR048966">
    <property type="entry name" value="Aquarius_b-barrel"/>
</dbReference>
<feature type="domain" description="RNA helicase aquarius N-terminal" evidence="2">
    <location>
        <begin position="34"/>
        <end position="423"/>
    </location>
</feature>
<evidence type="ECO:0008006" key="7">
    <source>
        <dbReference type="Google" id="ProtNLM"/>
    </source>
</evidence>
<evidence type="ECO:0000259" key="3">
    <source>
        <dbReference type="Pfam" id="PF21143"/>
    </source>
</evidence>
<sequence length="801" mass="93381">MEGQVKMEIKEEKIPKTTNKKSTAITVEQIQEDRITELAFKNWSPDATKNGVQFKPQIIDEIYHTELIGSNFSTKRIMMLEFSRYLENYLWPNYKKGKATKTHVMSIAAVINEKFRERVPAWEAFKALPDEFPHLFRHVLDLCLSSSTLSYKETAVLLIFIIHCFNSLEVDLIRERVQRLVSLPIWTNLLPGQREALFKVNPKYRKFYNAIKKRDSKLPPEELEVVQFERNFLANLIEKFYGILDSIPFKASADPNKMHYCERFLELLIDIEAQLPTRRFVNALIDDRHVVVRCKLSQLILRPEGKLFGQLLEMLESYAQFEIDEITGEALTMHDRIDLHYNRVNALQTVVFKHYPDLQSFAIKNVASVDSKDSLIKHFEPLNAEDLHRILAHLNYLPPLEEETTQYSKTFLIELLIWKHERKRSQLEAINEMPLYPTEDIIWDENIVPSEFFSGEGCLALPKLNLQFLTLHDYLLRNFNLFRLESTYEIRQDIEDAINHLKPWKAEDGHCLFGGWARMAQPIHSFNIVEVAKPQLGENHPAQVRADVTLNLSVRPEVKFEWQGLRKHDVAFLLTLRPQVPIGYKYNHTQPFIPQVGLVYVRGCEIEGLLDENGKLIEEGPEPKPEFHSDNRTYRVWLDPNQYQLDMTRTVNGEEDVYETFNVMMRRKPKENNFKAVLETIRDLMNTDCVVPDWLHDLILGYGDPDSAHYSKMSNRKPTLDWNDTFLSLEHLETSFPGAALTMTGEKEKLIPPFKLTFEEEKAEGKRELDSDTGKTTAKEIKVVPHLIPNRGPYPYNQPKK</sequence>
<dbReference type="InterPro" id="IPR032174">
    <property type="entry name" value="Aquarius_N"/>
</dbReference>
<gene>
    <name evidence="5" type="ORF">GSLYS_00013518001</name>
</gene>
<feature type="region of interest" description="Disordered" evidence="1">
    <location>
        <begin position="761"/>
        <end position="801"/>
    </location>
</feature>
<evidence type="ECO:0000313" key="6">
    <source>
        <dbReference type="Proteomes" id="UP001497497"/>
    </source>
</evidence>
<feature type="compositionally biased region" description="Basic and acidic residues" evidence="1">
    <location>
        <begin position="761"/>
        <end position="783"/>
    </location>
</feature>
<protein>
    <recommendedName>
        <fullName evidence="7">Intron-binding protein aquarius</fullName>
    </recommendedName>
</protein>